<dbReference type="Proteomes" id="UP000250572">
    <property type="component" value="Unassembled WGS sequence"/>
</dbReference>
<evidence type="ECO:0000313" key="11">
    <source>
        <dbReference type="EMBL" id="PWA28860.1"/>
    </source>
</evidence>
<keyword evidence="12" id="KW-1185">Reference proteome</keyword>
<evidence type="ECO:0000256" key="8">
    <source>
        <dbReference type="ARBA" id="ARBA00023242"/>
    </source>
</evidence>
<dbReference type="InterPro" id="IPR057310">
    <property type="entry name" value="PER1-3_bHLH"/>
</dbReference>
<keyword evidence="3" id="KW-0963">Cytoplasm</keyword>
<evidence type="ECO:0000256" key="2">
    <source>
        <dbReference type="ARBA" id="ARBA00004496"/>
    </source>
</evidence>
<keyword evidence="8" id="KW-0539">Nucleus</keyword>
<feature type="domain" description="PAS" evidence="10">
    <location>
        <begin position="413"/>
        <end position="456"/>
    </location>
</feature>
<dbReference type="PANTHER" id="PTHR11269">
    <property type="entry name" value="PERIOD CIRCADIAN PROTEIN"/>
    <property type="match status" value="1"/>
</dbReference>
<dbReference type="InterPro" id="IPR050760">
    <property type="entry name" value="Period_circadian_regulator"/>
</dbReference>
<feature type="region of interest" description="Disordered" evidence="9">
    <location>
        <begin position="1"/>
        <end position="172"/>
    </location>
</feature>
<dbReference type="GO" id="GO:0043153">
    <property type="term" value="P:entrainment of circadian clock by photoperiod"/>
    <property type="evidence" value="ECO:0007669"/>
    <property type="project" value="TreeGrafter"/>
</dbReference>
<dbReference type="InterPro" id="IPR013655">
    <property type="entry name" value="PAS_fold_3"/>
</dbReference>
<dbReference type="Pfam" id="PF23170">
    <property type="entry name" value="bHLH_PER"/>
    <property type="match status" value="1"/>
</dbReference>
<dbReference type="InterPro" id="IPR035965">
    <property type="entry name" value="PAS-like_dom_sf"/>
</dbReference>
<feature type="compositionally biased region" description="Basic and acidic residues" evidence="9">
    <location>
        <begin position="1432"/>
        <end position="1460"/>
    </location>
</feature>
<evidence type="ECO:0000256" key="6">
    <source>
        <dbReference type="ARBA" id="ARBA00023108"/>
    </source>
</evidence>
<dbReference type="Pfam" id="PF12114">
    <property type="entry name" value="Period_C"/>
    <property type="match status" value="1"/>
</dbReference>
<feature type="compositionally biased region" description="Gly residues" evidence="9">
    <location>
        <begin position="1245"/>
        <end position="1255"/>
    </location>
</feature>
<feature type="compositionally biased region" description="Low complexity" evidence="9">
    <location>
        <begin position="1181"/>
        <end position="1226"/>
    </location>
</feature>
<feature type="compositionally biased region" description="Basic and acidic residues" evidence="9">
    <location>
        <begin position="23"/>
        <end position="38"/>
    </location>
</feature>
<dbReference type="GO" id="GO:0032922">
    <property type="term" value="P:circadian regulation of gene expression"/>
    <property type="evidence" value="ECO:0007669"/>
    <property type="project" value="TreeGrafter"/>
</dbReference>
<name>A0A315VYX4_GAMAF</name>
<dbReference type="FunFam" id="3.30.450.20:FF:000013">
    <property type="entry name" value="Period circadian protein homolog 2"/>
    <property type="match status" value="1"/>
</dbReference>
<dbReference type="PANTHER" id="PTHR11269:SF8">
    <property type="entry name" value="PERIOD CIRCADIAN PROTEIN HOMOLOG 1"/>
    <property type="match status" value="1"/>
</dbReference>
<feature type="region of interest" description="Disordered" evidence="9">
    <location>
        <begin position="897"/>
        <end position="965"/>
    </location>
</feature>
<reference evidence="11 12" key="1">
    <citation type="journal article" date="2018" name="G3 (Bethesda)">
        <title>A High-Quality Reference Genome for the Invasive Mosquitofish Gambusia affinis Using a Chicago Library.</title>
        <authorList>
            <person name="Hoffberg S.L."/>
            <person name="Troendle N.J."/>
            <person name="Glenn T.C."/>
            <person name="Mahmud O."/>
            <person name="Louha S."/>
            <person name="Chalopin D."/>
            <person name="Bennetzen J.L."/>
            <person name="Mauricio R."/>
        </authorList>
    </citation>
    <scope>NUCLEOTIDE SEQUENCE [LARGE SCALE GENOMIC DNA]</scope>
    <source>
        <strain evidence="11">NE01/NJP1002.9</strain>
        <tissue evidence="11">Muscle</tissue>
    </source>
</reference>
<comment type="caution">
    <text evidence="11">The sequence shown here is derived from an EMBL/GenBank/DDBJ whole genome shotgun (WGS) entry which is preliminary data.</text>
</comment>
<gene>
    <name evidence="11" type="ORF">CCH79_00012928</name>
</gene>
<dbReference type="Gene3D" id="3.30.450.20">
    <property type="entry name" value="PAS domain"/>
    <property type="match status" value="2"/>
</dbReference>
<evidence type="ECO:0000256" key="7">
    <source>
        <dbReference type="ARBA" id="ARBA00023163"/>
    </source>
</evidence>
<feature type="compositionally biased region" description="Pro residues" evidence="9">
    <location>
        <begin position="809"/>
        <end position="821"/>
    </location>
</feature>
<dbReference type="InterPro" id="IPR022728">
    <property type="entry name" value="Period_circadian-like_C"/>
</dbReference>
<evidence type="ECO:0000313" key="12">
    <source>
        <dbReference type="Proteomes" id="UP000250572"/>
    </source>
</evidence>
<dbReference type="Pfam" id="PF08447">
    <property type="entry name" value="PAS_3"/>
    <property type="match status" value="1"/>
</dbReference>
<feature type="compositionally biased region" description="Polar residues" evidence="9">
    <location>
        <begin position="149"/>
        <end position="172"/>
    </location>
</feature>
<feature type="region of interest" description="Disordered" evidence="9">
    <location>
        <begin position="804"/>
        <end position="846"/>
    </location>
</feature>
<organism evidence="11 12">
    <name type="scientific">Gambusia affinis</name>
    <name type="common">Western mosquitofish</name>
    <name type="synonym">Heterandria affinis</name>
    <dbReference type="NCBI Taxonomy" id="33528"/>
    <lineage>
        <taxon>Eukaryota</taxon>
        <taxon>Metazoa</taxon>
        <taxon>Chordata</taxon>
        <taxon>Craniata</taxon>
        <taxon>Vertebrata</taxon>
        <taxon>Euteleostomi</taxon>
        <taxon>Actinopterygii</taxon>
        <taxon>Neopterygii</taxon>
        <taxon>Teleostei</taxon>
        <taxon>Neoteleostei</taxon>
        <taxon>Acanthomorphata</taxon>
        <taxon>Ovalentaria</taxon>
        <taxon>Atherinomorphae</taxon>
        <taxon>Cyprinodontiformes</taxon>
        <taxon>Poeciliidae</taxon>
        <taxon>Poeciliinae</taxon>
        <taxon>Gambusia</taxon>
    </lineage>
</organism>
<dbReference type="InterPro" id="IPR000014">
    <property type="entry name" value="PAS"/>
</dbReference>
<dbReference type="SMART" id="SM00091">
    <property type="entry name" value="PAS"/>
    <property type="match status" value="2"/>
</dbReference>
<feature type="compositionally biased region" description="Basic and acidic residues" evidence="9">
    <location>
        <begin position="84"/>
        <end position="96"/>
    </location>
</feature>
<keyword evidence="6" id="KW-0090">Biological rhythms</keyword>
<dbReference type="GO" id="GO:0000976">
    <property type="term" value="F:transcription cis-regulatory region binding"/>
    <property type="evidence" value="ECO:0007669"/>
    <property type="project" value="TreeGrafter"/>
</dbReference>
<feature type="region of interest" description="Disordered" evidence="9">
    <location>
        <begin position="1122"/>
        <end position="1167"/>
    </location>
</feature>
<feature type="region of interest" description="Disordered" evidence="9">
    <location>
        <begin position="1411"/>
        <end position="1460"/>
    </location>
</feature>
<feature type="region of interest" description="Disordered" evidence="9">
    <location>
        <begin position="1074"/>
        <end position="1094"/>
    </location>
</feature>
<dbReference type="InterPro" id="IPR048814">
    <property type="entry name" value="Per1-3_PAS-A"/>
</dbReference>
<feature type="compositionally biased region" description="Basic and acidic residues" evidence="9">
    <location>
        <begin position="1145"/>
        <end position="1154"/>
    </location>
</feature>
<dbReference type="PROSITE" id="PS50112">
    <property type="entry name" value="PAS"/>
    <property type="match status" value="1"/>
</dbReference>
<evidence type="ECO:0000256" key="1">
    <source>
        <dbReference type="ARBA" id="ARBA00004123"/>
    </source>
</evidence>
<feature type="region of interest" description="Disordered" evidence="9">
    <location>
        <begin position="1181"/>
        <end position="1256"/>
    </location>
</feature>
<protein>
    <recommendedName>
        <fullName evidence="10">PAS domain-containing protein</fullName>
    </recommendedName>
</protein>
<feature type="compositionally biased region" description="Low complexity" evidence="9">
    <location>
        <begin position="1"/>
        <end position="13"/>
    </location>
</feature>
<keyword evidence="5" id="KW-0805">Transcription regulation</keyword>
<keyword evidence="4" id="KW-0677">Repeat</keyword>
<feature type="region of interest" description="Disordered" evidence="9">
    <location>
        <begin position="696"/>
        <end position="743"/>
    </location>
</feature>
<dbReference type="GO" id="GO:0005737">
    <property type="term" value="C:cytoplasm"/>
    <property type="evidence" value="ECO:0007669"/>
    <property type="project" value="UniProtKB-SubCell"/>
</dbReference>
<feature type="compositionally biased region" description="Low complexity" evidence="9">
    <location>
        <begin position="129"/>
        <end position="145"/>
    </location>
</feature>
<dbReference type="Pfam" id="PF21353">
    <property type="entry name" value="Per3-like_PAS-A"/>
    <property type="match status" value="1"/>
</dbReference>
<feature type="compositionally biased region" description="Acidic residues" evidence="9">
    <location>
        <begin position="1422"/>
        <end position="1431"/>
    </location>
</feature>
<dbReference type="GO" id="GO:0001222">
    <property type="term" value="F:transcription corepressor binding"/>
    <property type="evidence" value="ECO:0007669"/>
    <property type="project" value="TreeGrafter"/>
</dbReference>
<dbReference type="GO" id="GO:0000122">
    <property type="term" value="P:negative regulation of transcription by RNA polymerase II"/>
    <property type="evidence" value="ECO:0007669"/>
    <property type="project" value="TreeGrafter"/>
</dbReference>
<evidence type="ECO:0000259" key="10">
    <source>
        <dbReference type="PROSITE" id="PS50112"/>
    </source>
</evidence>
<feature type="compositionally biased region" description="Basic residues" evidence="9">
    <location>
        <begin position="912"/>
        <end position="921"/>
    </location>
</feature>
<proteinExistence type="predicted"/>
<dbReference type="GO" id="GO:0005634">
    <property type="term" value="C:nucleus"/>
    <property type="evidence" value="ECO:0007669"/>
    <property type="project" value="UniProtKB-SubCell"/>
</dbReference>
<evidence type="ECO:0000256" key="3">
    <source>
        <dbReference type="ARBA" id="ARBA00022490"/>
    </source>
</evidence>
<comment type="subcellular location">
    <subcellularLocation>
        <location evidence="2">Cytoplasm</location>
    </subcellularLocation>
    <subcellularLocation>
        <location evidence="1">Nucleus</location>
    </subcellularLocation>
</comment>
<keyword evidence="7" id="KW-0804">Transcription</keyword>
<feature type="compositionally biased region" description="Low complexity" evidence="9">
    <location>
        <begin position="542"/>
        <end position="558"/>
    </location>
</feature>
<sequence>MSYDSSTSVPSSSGRGRVAGACSEDREAESLEGNEQKSTRGRSLSNVPGQGQGGASGGGPGSLSGDQRGSHSDDMDGVSSGNDSGERESEGRRVRDGGTSCGHQSAPSSHSHSSSNGKDSGMILETTYSNKSSNSQSLSPPNGSLAYSLLSNSSEHDPPSTSGWSSDQSARLQTQKELMKAIKELKLRLPSERKAKGHSSTLSALKYALQCVRQVRANKEYYHQWSVEECHGCSLDLSTFTIEELDNITSEYTLKNTDTFSMAVSFLSGKVVYVSPQCSTLLRCKPECLQGIMFSELLAPQDVSTFYSSTAPCRLPSWASCIGSASPPVDCTQEKSMFCRISADRTQGGEMRYHPFRLTPYQLTLRDSDAAEPQPCCLLIAEKVHSGYEAPRIPPDKRIFTTSHTPSCLFQDVDERAVPLLGYLPQDMVGTPILLYIHPEDRPTMVAIHEKIFQFAGQPFDYSPLRMCARSGEYVTIDTSWSSFVNPWSRKVAFVVGRHKVRTSPLNEDVFTQAMGCENRVTTPDIVHLSEQIHRLLVQPVHSGSSQGYSSLGSSGSRGSRRSHQQHPSASAASSSDSNGPAMDEVAAAASHKPMTFQQMCKDVHMVKTNGQQMFIESRNRPLPRRNTSAGAAGVRTINSDPIRDLIADITQPPSSLVPAALLQKEPSTSYSYQQINCLDSIIRYLESCNIPNTVKRKCGSSSCTSTSDDDKQPDASGNNQGGSGNLVSEPPPLPPLTMASKAESVASVTSQCSFSSTIVHVGDKKPPESDIVMEEAPTIPTLVAPPLATTSWTSVAPAAPSNTAVAPYPLPPPPPPPPKPQASQPERDSWRSGSMGGGGAPGRLGLTKEVLSAHTQQEEQAFLDRFSDLSKLRVLDQTASLNARGHAPAVLPRGVRCSRDYPAAGGGTSQRRGRGGKRLKHQESSDQLSSLPVNRQDPRANAAPVPLNMPLGPPTNSPSWPSVGSQASIPAAPFPTGMLPMYPIYPQLPQPLPVPDPTRFPSTQMVPPMMAFVLPNYMFPQMGLPMSQLGVAPGHFYNPNYAFTGVPPAPVPFPSISNSVPMVDTCALSRSSTPLSFTQTPADREGAESPLFQSRCSSPLNLLQLEELPSNRLEVTTALAASQQAPPSVQGAAAGGQSSTNQRSSDDPSKENENAEAVESNQDAMSTSSDLLDLLLQEDSRSGTGSAASGSGSSGTRSSGSGSGSNGCSSSGTSGTSSSQGSHTSKYFGSIDSSENDHSRKQPAGGGSSSAGGDGGEDQFIKCVLQDPIWLLMANTDDKVMMTYQLPVRNMETVLQEDREALRNLQKHQPRFTDEQKKELSQVHPWIRTGRLPRAINISVSSPAPPASPARVARTHRNVNESCVSLWFQGCTGCKCPPSVPPATPFDVEIHEMELCTVLKTQECTGQDGKALAEAAMDDVQAVDEDEEDEAQRKDAKTDENTEETERLAAETVKDKEVT</sequence>
<evidence type="ECO:0000256" key="9">
    <source>
        <dbReference type="SAM" id="MobiDB-lite"/>
    </source>
</evidence>
<evidence type="ECO:0000256" key="5">
    <source>
        <dbReference type="ARBA" id="ARBA00023015"/>
    </source>
</evidence>
<dbReference type="FunFam" id="3.30.450.20:FF:000004">
    <property type="entry name" value="Period circadian protein homolog 3"/>
    <property type="match status" value="1"/>
</dbReference>
<accession>A0A315VYX4</accession>
<dbReference type="SUPFAM" id="SSF55785">
    <property type="entry name" value="PYP-like sensor domain (PAS domain)"/>
    <property type="match status" value="1"/>
</dbReference>
<feature type="compositionally biased region" description="Gly residues" evidence="9">
    <location>
        <begin position="50"/>
        <end position="62"/>
    </location>
</feature>
<dbReference type="EMBL" id="NHOQ01000739">
    <property type="protein sequence ID" value="PWA28860.1"/>
    <property type="molecule type" value="Genomic_DNA"/>
</dbReference>
<feature type="compositionally biased region" description="Low complexity" evidence="9">
    <location>
        <begin position="566"/>
        <end position="578"/>
    </location>
</feature>
<feature type="region of interest" description="Disordered" evidence="9">
    <location>
        <begin position="540"/>
        <end position="583"/>
    </location>
</feature>
<evidence type="ECO:0000256" key="4">
    <source>
        <dbReference type="ARBA" id="ARBA00022737"/>
    </source>
</evidence>
<dbReference type="STRING" id="33528.ENSGAFP00000007107"/>
<dbReference type="CDD" id="cd00130">
    <property type="entry name" value="PAS"/>
    <property type="match status" value="1"/>
</dbReference>